<dbReference type="Pfam" id="PF04096">
    <property type="entry name" value="Nucleoporin2"/>
    <property type="match status" value="1"/>
</dbReference>
<feature type="region of interest" description="Disordered" evidence="10">
    <location>
        <begin position="593"/>
        <end position="623"/>
    </location>
</feature>
<dbReference type="GO" id="GO:0051028">
    <property type="term" value="P:mRNA transport"/>
    <property type="evidence" value="ECO:0007669"/>
    <property type="project" value="UniProtKB-KW"/>
</dbReference>
<dbReference type="GO" id="GO:0003723">
    <property type="term" value="F:RNA binding"/>
    <property type="evidence" value="ECO:0007669"/>
    <property type="project" value="TreeGrafter"/>
</dbReference>
<dbReference type="GO" id="GO:0000973">
    <property type="term" value="P:post-transcriptional tethering of RNA polymerase II gene DNA at nuclear periphery"/>
    <property type="evidence" value="ECO:0007669"/>
    <property type="project" value="TreeGrafter"/>
</dbReference>
<feature type="region of interest" description="Disordered" evidence="10">
    <location>
        <begin position="798"/>
        <end position="831"/>
    </location>
</feature>
<dbReference type="Pfam" id="PF12110">
    <property type="entry name" value="Nup96"/>
    <property type="match status" value="1"/>
</dbReference>
<dbReference type="GO" id="GO:0006405">
    <property type="term" value="P:RNA export from nucleus"/>
    <property type="evidence" value="ECO:0007669"/>
    <property type="project" value="TreeGrafter"/>
</dbReference>
<organism evidence="12 13">
    <name type="scientific">Cryptosporidium xiaoi</name>
    <dbReference type="NCBI Taxonomy" id="659607"/>
    <lineage>
        <taxon>Eukaryota</taxon>
        <taxon>Sar</taxon>
        <taxon>Alveolata</taxon>
        <taxon>Apicomplexa</taxon>
        <taxon>Conoidasida</taxon>
        <taxon>Coccidia</taxon>
        <taxon>Eucoccidiorida</taxon>
        <taxon>Eimeriorina</taxon>
        <taxon>Cryptosporidiidae</taxon>
        <taxon>Cryptosporidium</taxon>
    </lineage>
</organism>
<dbReference type="EMBL" id="JAWDEY010000013">
    <property type="protein sequence ID" value="KAK6589215.1"/>
    <property type="molecule type" value="Genomic_DNA"/>
</dbReference>
<feature type="region of interest" description="Disordered" evidence="10">
    <location>
        <begin position="243"/>
        <end position="269"/>
    </location>
</feature>
<dbReference type="InterPro" id="IPR021967">
    <property type="entry name" value="Nup98_C"/>
</dbReference>
<evidence type="ECO:0000256" key="5">
    <source>
        <dbReference type="ARBA" id="ARBA00022816"/>
    </source>
</evidence>
<sequence>MLGGGGFGSNQNQQSSGGLFGTSNSFGVGIGQQGVSQNNINSSMQQPSLFGSSTPLFSGGNLGSGLFSNTNTSVTGFGVTGSSSGFGQSSSGLFCQSMGAFGNNQQIGSTQPNIFGSGGGTNTGIFGSSTGNNSGIFSSFNNSFGSTTGFGSQVSQQNNSSGFFGQQTNTSIFGSSPVQGFGNVSSSPFGGTLGTSSNIFSGKKGTNGITFQPLVDRDSDARIMSIVYQKDVDQKKSVEELRWEDYQEKRGPSSSLPKSDLGFQSNPTNTFGTSSFSNSGFFGSNSQNQSISNSLFGQSQNSSFLSSTNPQNSIFGSNNSSLGQTSVLGNGVQPGQQNLGSSQFGSGNNAGLFGNTSSNTNSFSLQNSPNTTTTGIFSSGLFSSNTGNSGLFGQTSTNSNIFDNSLKTSGSLFGNSTTTPSSDLNLFGTNNNNQQQFSLGAQSLGNKSLFGTSQPPVNSGVGGSILSGTSELSSGSSILGSTQPKPSGLLTNNTNSGSLLFGSSSLSQSLMSNNNSLSISSNLFGNSSALSQTPSTGNTTLNNSIWPNIAPNQTNSNFAATNSAVNEVSSNNQYHNILGTGTNKTISNPQTSISTGTNFSNSNTLSNNNIMRPASQNPSRYSDSADRGKTLWLWKPLPQYISRPSRYKLDTSAHINMADKSVSSSELALPALATECSRHNSLLLSSVRRVEKTVDLQTPATFLTLLERQQQFFDALQSPDSNNTSPANTKVRSMIFSKPHTSYSAKITSIDENFEDAIDDSNPVFSPKTNTYDRKPNSEGTKSLLNLESISRISQNIQFSKKSETRGSIGRTSVESNNASRTPHSNQQRASINSVIVGSDRHKTRTSIGLTTPRPILRRFDNLNGDNFINETNKSNQFQKEQVVGSLVPILTKSDYLCIPSIEVLRTFSEDRLAIVEDFRIIREGVGEIMWPGVTDLRGINLDLVVSIEPLCVSVYGDDDSPVPIGEGLNKKALVTLKNCKPKKMMSLTDANEIEIYKNNRVNQIKNYTEQMGARFISLDTNTWEWKFEVSHFSRYGLFSRDGVSTIDNLQFPVNASLGLKNECSEHSFTTNSELNFNGKLSAISSGSSDQFFYKKSQYNETSGFYSEAMSVLREYKLKEEGKIYNNLSFRGGIYIGSYALAIIPHRPLNISPRCFYNTSVTIFKLKQSQFSLKNAEGQAFELPRRTISFWLRMYMEIIGNPADTKNLSLDSVLKFTFLMWDVIRKELLLTSNNLFNEIVSSSENLEYYEETLCFLAGILEILVQHEKKLSQVDIEDRINEYFLCWIRFVNDKRICIKKNIFNRREVNHGIDDTISKLSSIFQSGNLTSLVSEHLIKGFLEIPRTASLCLSIGSSKSSMEQFKRNFQWWVGIGICSDFSDTAFKLYKSIANMDLMSHILDNWPIFRLMDGIPNQVISKCERADIKMVYERSIRSVITNEDIISENSRFYKHRLFDIQFQIMNFFTAKNKFNSIKLLENLYRSNYNTPLDFSFCWFITRILTLCHQIVYKDEDVLFSQQKLHLLFINELELLGMWEWAAYIAIHLDLKNKLHSSANIFNSIITRNINEIGNFSRPEEYIESNKWNFLVNTIGIPLPWLIEAMIYKSNANSNIIQSIKFAIYLIDYFKNKKYKPGDLFFQYKSLNSTQVINYLLLFVFIKLFDPHVLPRTLIEISATLWNEVENRGNCSNNGYLSNFEDIDQFQELEKLHLLINNTRVSEPVPEDIWRIANLIINVSHNFILLSTRTLRGECFNKESSDAICSLINEILSARKNTNMNSIEFPIVNIIKDDCWDVISKTLETIG</sequence>
<dbReference type="InterPro" id="IPR036903">
    <property type="entry name" value="Nup98_auto-Pept-S59_dom_sf"/>
</dbReference>
<dbReference type="InterPro" id="IPR037665">
    <property type="entry name" value="Nucleoporin_S59-like"/>
</dbReference>
<evidence type="ECO:0000256" key="7">
    <source>
        <dbReference type="ARBA" id="ARBA00023010"/>
    </source>
</evidence>
<keyword evidence="9" id="KW-0539">Nucleus</keyword>
<evidence type="ECO:0000256" key="8">
    <source>
        <dbReference type="ARBA" id="ARBA00023132"/>
    </source>
</evidence>
<feature type="compositionally biased region" description="Polar residues" evidence="10">
    <location>
        <begin position="252"/>
        <end position="267"/>
    </location>
</feature>
<evidence type="ECO:0000256" key="9">
    <source>
        <dbReference type="ARBA" id="ARBA00023242"/>
    </source>
</evidence>
<evidence type="ECO:0000256" key="3">
    <source>
        <dbReference type="ARBA" id="ARBA00022448"/>
    </source>
</evidence>
<evidence type="ECO:0000256" key="2">
    <source>
        <dbReference type="ARBA" id="ARBA00008926"/>
    </source>
</evidence>
<evidence type="ECO:0000313" key="12">
    <source>
        <dbReference type="EMBL" id="KAK6589215.1"/>
    </source>
</evidence>
<evidence type="ECO:0000256" key="4">
    <source>
        <dbReference type="ARBA" id="ARBA00022813"/>
    </source>
</evidence>
<gene>
    <name evidence="12" type="ORF">RS030_213440</name>
</gene>
<dbReference type="PANTHER" id="PTHR23198">
    <property type="entry name" value="NUCLEOPORIN"/>
    <property type="match status" value="1"/>
</dbReference>
<evidence type="ECO:0000313" key="13">
    <source>
        <dbReference type="Proteomes" id="UP001311799"/>
    </source>
</evidence>
<dbReference type="Proteomes" id="UP001311799">
    <property type="component" value="Unassembled WGS sequence"/>
</dbReference>
<name>A0AAV9XWR2_9CRYT</name>
<dbReference type="SUPFAM" id="SSF82215">
    <property type="entry name" value="C-terminal autoproteolytic domain of nucleoporin nup98"/>
    <property type="match status" value="1"/>
</dbReference>
<keyword evidence="4" id="KW-0068">Autocatalytic cleavage</keyword>
<evidence type="ECO:0000256" key="6">
    <source>
        <dbReference type="ARBA" id="ARBA00022927"/>
    </source>
</evidence>
<keyword evidence="8" id="KW-0906">Nuclear pore complex</keyword>
<dbReference type="GO" id="GO:0044614">
    <property type="term" value="C:nuclear pore cytoplasmic filaments"/>
    <property type="evidence" value="ECO:0007669"/>
    <property type="project" value="TreeGrafter"/>
</dbReference>
<feature type="region of interest" description="Disordered" evidence="10">
    <location>
        <begin position="325"/>
        <end position="351"/>
    </location>
</feature>
<evidence type="ECO:0000256" key="1">
    <source>
        <dbReference type="ARBA" id="ARBA00004567"/>
    </source>
</evidence>
<evidence type="ECO:0000259" key="11">
    <source>
        <dbReference type="PROSITE" id="PS51434"/>
    </source>
</evidence>
<comment type="similarity">
    <text evidence="2">Belongs to the nucleoporin GLFG family.</text>
</comment>
<keyword evidence="13" id="KW-1185">Reference proteome</keyword>
<protein>
    <submittedName>
        <fullName evidence="12">Nucleoporin</fullName>
    </submittedName>
</protein>
<keyword evidence="5" id="KW-0509">mRNA transport</keyword>
<keyword evidence="3" id="KW-0813">Transport</keyword>
<dbReference type="PROSITE" id="PS51434">
    <property type="entry name" value="NUP_C"/>
    <property type="match status" value="1"/>
</dbReference>
<evidence type="ECO:0000256" key="10">
    <source>
        <dbReference type="SAM" id="MobiDB-lite"/>
    </source>
</evidence>
<keyword evidence="7" id="KW-0811">Translocation</keyword>
<feature type="domain" description="Peptidase S59" evidence="11">
    <location>
        <begin position="893"/>
        <end position="1033"/>
    </location>
</feature>
<dbReference type="Gene3D" id="3.30.1610.10">
    <property type="entry name" value="Peptidase S59, nucleoporin"/>
    <property type="match status" value="1"/>
</dbReference>
<dbReference type="GO" id="GO:0006606">
    <property type="term" value="P:protein import into nucleus"/>
    <property type="evidence" value="ECO:0007669"/>
    <property type="project" value="TreeGrafter"/>
</dbReference>
<dbReference type="GO" id="GO:0017056">
    <property type="term" value="F:structural constituent of nuclear pore"/>
    <property type="evidence" value="ECO:0007669"/>
    <property type="project" value="InterPro"/>
</dbReference>
<dbReference type="GO" id="GO:0008139">
    <property type="term" value="F:nuclear localization sequence binding"/>
    <property type="evidence" value="ECO:0007669"/>
    <property type="project" value="TreeGrafter"/>
</dbReference>
<dbReference type="InterPro" id="IPR007230">
    <property type="entry name" value="Nup98_auto-Pept-S59_dom"/>
</dbReference>
<feature type="compositionally biased region" description="Low complexity" evidence="10">
    <location>
        <begin position="593"/>
        <end position="609"/>
    </location>
</feature>
<comment type="caution">
    <text evidence="12">The sequence shown here is derived from an EMBL/GenBank/DDBJ whole genome shotgun (WGS) entry which is preliminary data.</text>
</comment>
<dbReference type="PANTHER" id="PTHR23198:SF6">
    <property type="entry name" value="NUCLEAR PORE COMPLEX PROTEIN NUP98-NUP96"/>
    <property type="match status" value="1"/>
</dbReference>
<feature type="compositionally biased region" description="Polar residues" evidence="10">
    <location>
        <begin position="810"/>
        <end position="831"/>
    </location>
</feature>
<feature type="compositionally biased region" description="Polar residues" evidence="10">
    <location>
        <begin position="325"/>
        <end position="349"/>
    </location>
</feature>
<comment type="subcellular location">
    <subcellularLocation>
        <location evidence="1">Nucleus</location>
        <location evidence="1">Nuclear pore complex</location>
    </subcellularLocation>
</comment>
<keyword evidence="6" id="KW-0653">Protein transport</keyword>
<feature type="region of interest" description="Disordered" evidence="10">
    <location>
        <begin position="761"/>
        <end position="783"/>
    </location>
</feature>
<accession>A0AAV9XWR2</accession>
<dbReference type="GO" id="GO:0034398">
    <property type="term" value="P:telomere tethering at nuclear periphery"/>
    <property type="evidence" value="ECO:0007669"/>
    <property type="project" value="TreeGrafter"/>
</dbReference>
<proteinExistence type="inferred from homology"/>
<reference evidence="12 13" key="1">
    <citation type="submission" date="2023-10" db="EMBL/GenBank/DDBJ databases">
        <title>Comparative genomics analysis reveals potential genetic determinants of host preference in Cryptosporidium xiaoi.</title>
        <authorList>
            <person name="Xiao L."/>
            <person name="Li J."/>
        </authorList>
    </citation>
    <scope>NUCLEOTIDE SEQUENCE [LARGE SCALE GENOMIC DNA]</scope>
    <source>
        <strain evidence="12 13">52996</strain>
    </source>
</reference>